<proteinExistence type="predicted"/>
<reference evidence="1 2" key="1">
    <citation type="journal article" date="2023" name="Plants (Basel)">
        <title>Bridging the Gap: Combining Genomics and Transcriptomics Approaches to Understand Stylosanthes scabra, an Orphan Legume from the Brazilian Caatinga.</title>
        <authorList>
            <person name="Ferreira-Neto J.R.C."/>
            <person name="da Silva M.D."/>
            <person name="Binneck E."/>
            <person name="de Melo N.F."/>
            <person name="da Silva R.H."/>
            <person name="de Melo A.L.T.M."/>
            <person name="Pandolfi V."/>
            <person name="Bustamante F.O."/>
            <person name="Brasileiro-Vidal A.C."/>
            <person name="Benko-Iseppon A.M."/>
        </authorList>
    </citation>
    <scope>NUCLEOTIDE SEQUENCE [LARGE SCALE GENOMIC DNA]</scope>
    <source>
        <tissue evidence="1">Leaves</tissue>
    </source>
</reference>
<name>A0ABU6U1D1_9FABA</name>
<gene>
    <name evidence="1" type="ORF">PIB30_113998</name>
</gene>
<organism evidence="1 2">
    <name type="scientific">Stylosanthes scabra</name>
    <dbReference type="NCBI Taxonomy" id="79078"/>
    <lineage>
        <taxon>Eukaryota</taxon>
        <taxon>Viridiplantae</taxon>
        <taxon>Streptophyta</taxon>
        <taxon>Embryophyta</taxon>
        <taxon>Tracheophyta</taxon>
        <taxon>Spermatophyta</taxon>
        <taxon>Magnoliopsida</taxon>
        <taxon>eudicotyledons</taxon>
        <taxon>Gunneridae</taxon>
        <taxon>Pentapetalae</taxon>
        <taxon>rosids</taxon>
        <taxon>fabids</taxon>
        <taxon>Fabales</taxon>
        <taxon>Fabaceae</taxon>
        <taxon>Papilionoideae</taxon>
        <taxon>50 kb inversion clade</taxon>
        <taxon>dalbergioids sensu lato</taxon>
        <taxon>Dalbergieae</taxon>
        <taxon>Pterocarpus clade</taxon>
        <taxon>Stylosanthes</taxon>
    </lineage>
</organism>
<evidence type="ECO:0000313" key="1">
    <source>
        <dbReference type="EMBL" id="MED6154589.1"/>
    </source>
</evidence>
<comment type="caution">
    <text evidence="1">The sequence shown here is derived from an EMBL/GenBank/DDBJ whole genome shotgun (WGS) entry which is preliminary data.</text>
</comment>
<dbReference type="EMBL" id="JASCZI010100493">
    <property type="protein sequence ID" value="MED6154589.1"/>
    <property type="molecule type" value="Genomic_DNA"/>
</dbReference>
<dbReference type="Proteomes" id="UP001341840">
    <property type="component" value="Unassembled WGS sequence"/>
</dbReference>
<evidence type="ECO:0000313" key="2">
    <source>
        <dbReference type="Proteomes" id="UP001341840"/>
    </source>
</evidence>
<sequence length="76" mass="8172">WMGGCKDQNVAVPVFGDNYIGSQPSSVQHTGYVSLLQSIDKDVGSYNHLYKSGSEFSGNIPPLNVDGVIDQRISSP</sequence>
<keyword evidence="2" id="KW-1185">Reference proteome</keyword>
<feature type="non-terminal residue" evidence="1">
    <location>
        <position position="1"/>
    </location>
</feature>
<accession>A0ABU6U1D1</accession>
<protein>
    <submittedName>
        <fullName evidence="1">Uncharacterized protein</fullName>
    </submittedName>
</protein>